<name>A0A2J8V9F6_PONAB</name>
<organism evidence="1">
    <name type="scientific">Pongo abelii</name>
    <name type="common">Sumatran orangutan</name>
    <name type="synonym">Pongo pygmaeus abelii</name>
    <dbReference type="NCBI Taxonomy" id="9601"/>
    <lineage>
        <taxon>Eukaryota</taxon>
        <taxon>Metazoa</taxon>
        <taxon>Chordata</taxon>
        <taxon>Craniata</taxon>
        <taxon>Vertebrata</taxon>
        <taxon>Euteleostomi</taxon>
        <taxon>Mammalia</taxon>
        <taxon>Eutheria</taxon>
        <taxon>Euarchontoglires</taxon>
        <taxon>Primates</taxon>
        <taxon>Haplorrhini</taxon>
        <taxon>Catarrhini</taxon>
        <taxon>Hominidae</taxon>
        <taxon>Pongo</taxon>
    </lineage>
</organism>
<evidence type="ECO:0000313" key="1">
    <source>
        <dbReference type="EMBL" id="PNJ54155.1"/>
    </source>
</evidence>
<sequence length="78" mass="8732">PKYSLAYFNAGNIYFHHRQFSQEESLGLAWSFSLDSFLRTGGAAFSSGVTPLQALHRRMSVLSSLPPTCPRDEMDFTS</sequence>
<protein>
    <submittedName>
        <fullName evidence="1">TTC6 isoform 9</fullName>
    </submittedName>
</protein>
<comment type="caution">
    <text evidence="1">The sequence shown here is derived from an EMBL/GenBank/DDBJ whole genome shotgun (WGS) entry which is preliminary data.</text>
</comment>
<dbReference type="EMBL" id="NDHI03003427">
    <property type="protein sequence ID" value="PNJ54155.1"/>
    <property type="molecule type" value="Genomic_DNA"/>
</dbReference>
<proteinExistence type="predicted"/>
<dbReference type="AlphaFoldDB" id="A0A2J8V9F6"/>
<reference evidence="1" key="1">
    <citation type="submission" date="2017-12" db="EMBL/GenBank/DDBJ databases">
        <title>High-resolution comparative analysis of great ape genomes.</title>
        <authorList>
            <person name="Pollen A."/>
            <person name="Hastie A."/>
            <person name="Hormozdiari F."/>
            <person name="Dougherty M."/>
            <person name="Liu R."/>
            <person name="Chaisson M."/>
            <person name="Hoppe E."/>
            <person name="Hill C."/>
            <person name="Pang A."/>
            <person name="Hillier L."/>
            <person name="Baker C."/>
            <person name="Armstrong J."/>
            <person name="Shendure J."/>
            <person name="Paten B."/>
            <person name="Wilson R."/>
            <person name="Chao H."/>
            <person name="Schneider V."/>
            <person name="Ventura M."/>
            <person name="Kronenberg Z."/>
            <person name="Murali S."/>
            <person name="Gordon D."/>
            <person name="Cantsilieris S."/>
            <person name="Munson K."/>
            <person name="Nelson B."/>
            <person name="Raja A."/>
            <person name="Underwood J."/>
            <person name="Diekhans M."/>
            <person name="Fiddes I."/>
            <person name="Haussler D."/>
            <person name="Eichler E."/>
        </authorList>
    </citation>
    <scope>NUCLEOTIDE SEQUENCE [LARGE SCALE GENOMIC DNA]</scope>
    <source>
        <strain evidence="1">Susie</strain>
    </source>
</reference>
<gene>
    <name evidence="1" type="ORF">CR201_G0020802</name>
</gene>
<accession>A0A2J8V9F6</accession>
<feature type="non-terminal residue" evidence="1">
    <location>
        <position position="1"/>
    </location>
</feature>